<protein>
    <submittedName>
        <fullName evidence="1">Uncharacterized protein</fullName>
    </submittedName>
</protein>
<evidence type="ECO:0000313" key="2">
    <source>
        <dbReference type="Proteomes" id="UP000235081"/>
    </source>
</evidence>
<dbReference type="AlphaFoldDB" id="A0A2N6L4Q7"/>
<comment type="caution">
    <text evidence="1">The sequence shown here is derived from an EMBL/GenBank/DDBJ whole genome shotgun (WGS) entry which is preliminary data.</text>
</comment>
<accession>A0A2N6L4Q7</accession>
<dbReference type="Proteomes" id="UP000235081">
    <property type="component" value="Unassembled WGS sequence"/>
</dbReference>
<proteinExistence type="predicted"/>
<gene>
    <name evidence="1" type="ORF">CEN46_25195</name>
</gene>
<organism evidence="1 2">
    <name type="scientific">Fischerella thermalis CCMEE 5318</name>
    <dbReference type="NCBI Taxonomy" id="2019666"/>
    <lineage>
        <taxon>Bacteria</taxon>
        <taxon>Bacillati</taxon>
        <taxon>Cyanobacteriota</taxon>
        <taxon>Cyanophyceae</taxon>
        <taxon>Nostocales</taxon>
        <taxon>Hapalosiphonaceae</taxon>
        <taxon>Fischerella</taxon>
    </lineage>
</organism>
<evidence type="ECO:0000313" key="1">
    <source>
        <dbReference type="EMBL" id="PMB16053.1"/>
    </source>
</evidence>
<reference evidence="1 2" key="1">
    <citation type="submission" date="2017-07" db="EMBL/GenBank/DDBJ databases">
        <title>Genomes of Fischerella (Mastigocladus) sp. strains.</title>
        <authorList>
            <person name="Miller S.R."/>
        </authorList>
    </citation>
    <scope>NUCLEOTIDE SEQUENCE [LARGE SCALE GENOMIC DNA]</scope>
    <source>
        <strain evidence="1 2">CCMEE 5318</strain>
    </source>
</reference>
<name>A0A2N6L4Q7_9CYAN</name>
<sequence length="67" mass="7781">MQLGIEQEIFPISHYQLPITGLHRYDKSLNGHDIRNRGLWVWCEVNLTSLIAIFKTNTEEAKTIDLV</sequence>
<dbReference type="EMBL" id="NMQE01000910">
    <property type="protein sequence ID" value="PMB16053.1"/>
    <property type="molecule type" value="Genomic_DNA"/>
</dbReference>